<name>A0A7S4MKG0_9EUKA</name>
<feature type="region of interest" description="Disordered" evidence="1">
    <location>
        <begin position="61"/>
        <end position="102"/>
    </location>
</feature>
<evidence type="ECO:0000313" key="3">
    <source>
        <dbReference type="EMBL" id="CAE2228133.1"/>
    </source>
</evidence>
<keyword evidence="2" id="KW-1133">Transmembrane helix</keyword>
<keyword evidence="2" id="KW-0472">Membrane</keyword>
<sequence length="114" mass="11967">MSSKTASSAIAADATFPTSAAATKSTRAKAADAHVSVDALSLFILAPVFLLLLLYASSTPARPAHEPTKEGAINVEATSGKQLENEPAPKKKARRYGKQDEREELVAMQAAVDV</sequence>
<gene>
    <name evidence="3" type="ORF">CPOL0286_LOCUS10630</name>
</gene>
<organism evidence="3">
    <name type="scientific">Prymnesium polylepis</name>
    <dbReference type="NCBI Taxonomy" id="72548"/>
    <lineage>
        <taxon>Eukaryota</taxon>
        <taxon>Haptista</taxon>
        <taxon>Haptophyta</taxon>
        <taxon>Prymnesiophyceae</taxon>
        <taxon>Prymnesiales</taxon>
        <taxon>Prymnesiaceae</taxon>
        <taxon>Prymnesium</taxon>
    </lineage>
</organism>
<protein>
    <submittedName>
        <fullName evidence="3">Uncharacterized protein</fullName>
    </submittedName>
</protein>
<evidence type="ECO:0000256" key="1">
    <source>
        <dbReference type="SAM" id="MobiDB-lite"/>
    </source>
</evidence>
<keyword evidence="2" id="KW-0812">Transmembrane</keyword>
<reference evidence="3" key="1">
    <citation type="submission" date="2021-01" db="EMBL/GenBank/DDBJ databases">
        <authorList>
            <person name="Corre E."/>
            <person name="Pelletier E."/>
            <person name="Niang G."/>
            <person name="Scheremetjew M."/>
            <person name="Finn R."/>
            <person name="Kale V."/>
            <person name="Holt S."/>
            <person name="Cochrane G."/>
            <person name="Meng A."/>
            <person name="Brown T."/>
            <person name="Cohen L."/>
        </authorList>
    </citation>
    <scope>NUCLEOTIDE SEQUENCE</scope>
    <source>
        <strain evidence="3">UIO037</strain>
    </source>
</reference>
<dbReference type="EMBL" id="HBKO01023542">
    <property type="protein sequence ID" value="CAE2228133.1"/>
    <property type="molecule type" value="Transcribed_RNA"/>
</dbReference>
<dbReference type="AlphaFoldDB" id="A0A7S4MKG0"/>
<evidence type="ECO:0000256" key="2">
    <source>
        <dbReference type="SAM" id="Phobius"/>
    </source>
</evidence>
<feature type="transmembrane region" description="Helical" evidence="2">
    <location>
        <begin position="40"/>
        <end position="56"/>
    </location>
</feature>
<accession>A0A7S4MKG0</accession>
<proteinExistence type="predicted"/>